<accession>A0AAV3ZKJ9</accession>
<comment type="caution">
    <text evidence="1">The sequence shown here is derived from an EMBL/GenBank/DDBJ whole genome shotgun (WGS) entry which is preliminary data.</text>
</comment>
<protein>
    <submittedName>
        <fullName evidence="1">Uncharacterized protein</fullName>
    </submittedName>
</protein>
<organism evidence="1 2">
    <name type="scientific">Plakobranchus ocellatus</name>
    <dbReference type="NCBI Taxonomy" id="259542"/>
    <lineage>
        <taxon>Eukaryota</taxon>
        <taxon>Metazoa</taxon>
        <taxon>Spiralia</taxon>
        <taxon>Lophotrochozoa</taxon>
        <taxon>Mollusca</taxon>
        <taxon>Gastropoda</taxon>
        <taxon>Heterobranchia</taxon>
        <taxon>Euthyneura</taxon>
        <taxon>Panpulmonata</taxon>
        <taxon>Sacoglossa</taxon>
        <taxon>Placobranchoidea</taxon>
        <taxon>Plakobranchidae</taxon>
        <taxon>Plakobranchus</taxon>
    </lineage>
</organism>
<keyword evidence="2" id="KW-1185">Reference proteome</keyword>
<dbReference type="EMBL" id="BLXT01002480">
    <property type="protein sequence ID" value="GFN94893.1"/>
    <property type="molecule type" value="Genomic_DNA"/>
</dbReference>
<reference evidence="1 2" key="1">
    <citation type="journal article" date="2021" name="Elife">
        <title>Chloroplast acquisition without the gene transfer in kleptoplastic sea slugs, Plakobranchus ocellatus.</title>
        <authorList>
            <person name="Maeda T."/>
            <person name="Takahashi S."/>
            <person name="Yoshida T."/>
            <person name="Shimamura S."/>
            <person name="Takaki Y."/>
            <person name="Nagai Y."/>
            <person name="Toyoda A."/>
            <person name="Suzuki Y."/>
            <person name="Arimoto A."/>
            <person name="Ishii H."/>
            <person name="Satoh N."/>
            <person name="Nishiyama T."/>
            <person name="Hasebe M."/>
            <person name="Maruyama T."/>
            <person name="Minagawa J."/>
            <person name="Obokata J."/>
            <person name="Shigenobu S."/>
        </authorList>
    </citation>
    <scope>NUCLEOTIDE SEQUENCE [LARGE SCALE GENOMIC DNA]</scope>
</reference>
<name>A0AAV3ZKJ9_9GAST</name>
<gene>
    <name evidence="1" type="ORF">PoB_002139900</name>
</gene>
<evidence type="ECO:0000313" key="1">
    <source>
        <dbReference type="EMBL" id="GFN94893.1"/>
    </source>
</evidence>
<proteinExistence type="predicted"/>
<sequence length="282" mass="32173">MCIDLPPIPFRGSFSVTGYFVGNLRCPQADMDIAFNSPGDHGVLLCDPHSPFNYDITTAKRPHCHRKVVPRNITMPVVLSYLVTTCKSPSLDRFKNLTKRLLEVNFLNVSEPCGVGQKQCFAYVSYRCGRNYAFPKSSSSHLFEARFFLETKYKPNVGDVFYSRVIEGTRKRVGHSEDGQFTNLTEQMWWLAPLATLAKLSVSSWKASCEFLPRSVGTDLELDGVIRCRGCSKKYVLVDGECLPCLFDFYTMGPFENTCHPCPPQWQWRDREIMLDLCYTRP</sequence>
<dbReference type="Proteomes" id="UP000735302">
    <property type="component" value="Unassembled WGS sequence"/>
</dbReference>
<evidence type="ECO:0000313" key="2">
    <source>
        <dbReference type="Proteomes" id="UP000735302"/>
    </source>
</evidence>
<dbReference type="AlphaFoldDB" id="A0AAV3ZKJ9"/>